<reference evidence="1 2" key="1">
    <citation type="submission" date="2020-09" db="EMBL/GenBank/DDBJ databases">
        <title>De no assembly of potato wild relative species, Solanum commersonii.</title>
        <authorList>
            <person name="Cho K."/>
        </authorList>
    </citation>
    <scope>NUCLEOTIDE SEQUENCE [LARGE SCALE GENOMIC DNA]</scope>
    <source>
        <strain evidence="1">LZ3.2</strain>
        <tissue evidence="1">Leaf</tissue>
    </source>
</reference>
<dbReference type="EMBL" id="JACXVP010000010">
    <property type="protein sequence ID" value="KAG5580499.1"/>
    <property type="molecule type" value="Genomic_DNA"/>
</dbReference>
<accession>A0A9J5WXH1</accession>
<organism evidence="1 2">
    <name type="scientific">Solanum commersonii</name>
    <name type="common">Commerson's wild potato</name>
    <name type="synonym">Commerson's nightshade</name>
    <dbReference type="NCBI Taxonomy" id="4109"/>
    <lineage>
        <taxon>Eukaryota</taxon>
        <taxon>Viridiplantae</taxon>
        <taxon>Streptophyta</taxon>
        <taxon>Embryophyta</taxon>
        <taxon>Tracheophyta</taxon>
        <taxon>Spermatophyta</taxon>
        <taxon>Magnoliopsida</taxon>
        <taxon>eudicotyledons</taxon>
        <taxon>Gunneridae</taxon>
        <taxon>Pentapetalae</taxon>
        <taxon>asterids</taxon>
        <taxon>lamiids</taxon>
        <taxon>Solanales</taxon>
        <taxon>Solanaceae</taxon>
        <taxon>Solanoideae</taxon>
        <taxon>Solaneae</taxon>
        <taxon>Solanum</taxon>
    </lineage>
</organism>
<keyword evidence="2" id="KW-1185">Reference proteome</keyword>
<name>A0A9J5WXH1_SOLCO</name>
<comment type="caution">
    <text evidence="1">The sequence shown here is derived from an EMBL/GenBank/DDBJ whole genome shotgun (WGS) entry which is preliminary data.</text>
</comment>
<dbReference type="AlphaFoldDB" id="A0A9J5WXH1"/>
<gene>
    <name evidence="1" type="ORF">H5410_051126</name>
</gene>
<sequence length="147" mass="17316">MHTTRLKFTYARINFVLKDSSCGIPLPKILMLAILATYAIKLNRLIGKIVGLFMQGSKQANHTRHRHLSQTKLHTFASVQRLLQENYLDKWLTTMRCKEYTYCLCNFIWPHRSRTFIFVRLRALFKSSVLIETETQFFCKRTATSTH</sequence>
<protein>
    <submittedName>
        <fullName evidence="1">Uncharacterized protein</fullName>
    </submittedName>
</protein>
<evidence type="ECO:0000313" key="1">
    <source>
        <dbReference type="EMBL" id="KAG5580499.1"/>
    </source>
</evidence>
<evidence type="ECO:0000313" key="2">
    <source>
        <dbReference type="Proteomes" id="UP000824120"/>
    </source>
</evidence>
<dbReference type="Proteomes" id="UP000824120">
    <property type="component" value="Chromosome 10"/>
</dbReference>
<proteinExistence type="predicted"/>